<sequence>MLAVAYVAEVDAALLAYRRGWADPWLTLVDITTDLMHLTSHMRTDFERCLDGDAKARLDERPLAAMPNLAPSVAPIHNTDDSAAADHLFDVYVHASDAAAALRVHMADDPYPTFSKALHVLLNELRAYAQNLGFDFDEVMRAASQAHRADQRKAK</sequence>
<name>A0A1E7LTC0_9ACTN</name>
<comment type="caution">
    <text evidence="1">The sequence shown here is derived from an EMBL/GenBank/DDBJ whole genome shotgun (WGS) entry which is preliminary data.</text>
</comment>
<dbReference type="EMBL" id="LJGZ01000083">
    <property type="protein sequence ID" value="OEV19445.1"/>
    <property type="molecule type" value="Genomic_DNA"/>
</dbReference>
<organism evidence="1 2">
    <name type="scientific">Streptomyces nanshensis</name>
    <dbReference type="NCBI Taxonomy" id="518642"/>
    <lineage>
        <taxon>Bacteria</taxon>
        <taxon>Bacillati</taxon>
        <taxon>Actinomycetota</taxon>
        <taxon>Actinomycetes</taxon>
        <taxon>Kitasatosporales</taxon>
        <taxon>Streptomycetaceae</taxon>
        <taxon>Streptomyces</taxon>
    </lineage>
</organism>
<evidence type="ECO:0000313" key="2">
    <source>
        <dbReference type="Proteomes" id="UP000175971"/>
    </source>
</evidence>
<accession>A0A1E7LTC0</accession>
<keyword evidence="2" id="KW-1185">Reference proteome</keyword>
<protein>
    <submittedName>
        <fullName evidence="1">Uncharacterized protein</fullName>
    </submittedName>
</protein>
<dbReference type="AlphaFoldDB" id="A0A1E7LTC0"/>
<reference evidence="1 2" key="1">
    <citation type="journal article" date="2016" name="Front. Microbiol.">
        <title>Comparative Genomics Analysis of Streptomyces Species Reveals Their Adaptation to the Marine Environment and Their Diversity at the Genomic Level.</title>
        <authorList>
            <person name="Tian X."/>
            <person name="Zhang Z."/>
            <person name="Yang T."/>
            <person name="Chen M."/>
            <person name="Li J."/>
            <person name="Chen F."/>
            <person name="Yang J."/>
            <person name="Li W."/>
            <person name="Zhang B."/>
            <person name="Zhang Z."/>
            <person name="Wu J."/>
            <person name="Zhang C."/>
            <person name="Long L."/>
            <person name="Xiao J."/>
        </authorList>
    </citation>
    <scope>NUCLEOTIDE SEQUENCE [LARGE SCALE GENOMIC DNA]</scope>
    <source>
        <strain evidence="1 2">SCSIO M10372</strain>
    </source>
</reference>
<evidence type="ECO:0000313" key="1">
    <source>
        <dbReference type="EMBL" id="OEV19445.1"/>
    </source>
</evidence>
<dbReference type="PATRIC" id="fig|518642.7.peg.4684"/>
<gene>
    <name evidence="1" type="ORF">AN221_16645</name>
</gene>
<proteinExistence type="predicted"/>
<dbReference type="Proteomes" id="UP000175971">
    <property type="component" value="Unassembled WGS sequence"/>
</dbReference>
<dbReference type="OrthoDB" id="4260581at2"/>